<protein>
    <recommendedName>
        <fullName evidence="3">Virion structural protein</fullName>
    </recommendedName>
</protein>
<name>A0A2H4P792_9CAUD</name>
<evidence type="ECO:0000313" key="2">
    <source>
        <dbReference type="Proteomes" id="UP000241090"/>
    </source>
</evidence>
<dbReference type="InterPro" id="IPR054496">
    <property type="entry name" value="E217_GP41"/>
</dbReference>
<organism evidence="1 2">
    <name type="scientific">Pseudomonas phage tabernarius</name>
    <dbReference type="NCBI Taxonomy" id="2048978"/>
    <lineage>
        <taxon>Viruses</taxon>
        <taxon>Duplodnaviria</taxon>
        <taxon>Heunggongvirae</taxon>
        <taxon>Uroviricota</taxon>
        <taxon>Caudoviricetes</taxon>
        <taxon>Lindbergviridae</taxon>
        <taxon>Tabernariusvirus</taxon>
        <taxon>Tabernariusvirus tabernarius</taxon>
    </lineage>
</organism>
<sequence length="273" mass="30276">MTIDDSLDIAVKVNKLAIAYQQNATIDIFGLTTSNRQSWFSQFTAFNRLRLDSASLGNAYVNVKIDAGYLSDGIEDVVTIFDGQVIDSMIESPPPSIGMKIMCRTNQENKGPLDIQTLPPYSVTFKVLAQWVADKIGYRLDCSTSKDNSLVENPITSIQKYEAAPIMLMNAFQNQVVVFMDNKTLYCRDVNAIKDVSKVPKLKEFIGTPAWTADGCSAKILMRTDLTMISGFNVNSIINRTLNGDYVAHTMSYDLCSRRSPFYLNILGSAPSS</sequence>
<reference evidence="1 2" key="1">
    <citation type="submission" date="2017-09" db="EMBL/GenBank/DDBJ databases">
        <authorList>
            <person name="Ehlers B."/>
            <person name="Leendertz F.H."/>
        </authorList>
    </citation>
    <scope>NUCLEOTIDE SEQUENCE [LARGE SCALE GENOMIC DNA]</scope>
</reference>
<dbReference type="Pfam" id="PF22759">
    <property type="entry name" value="E217_GP41"/>
    <property type="match status" value="1"/>
</dbReference>
<accession>A0A2H4P792</accession>
<proteinExistence type="predicted"/>
<dbReference type="OrthoDB" id="4975at10239"/>
<gene>
    <name evidence="1" type="ORF">CNR33_00054</name>
</gene>
<keyword evidence="2" id="KW-1185">Reference proteome</keyword>
<evidence type="ECO:0008006" key="3">
    <source>
        <dbReference type="Google" id="ProtNLM"/>
    </source>
</evidence>
<dbReference type="Proteomes" id="UP000241090">
    <property type="component" value="Segment"/>
</dbReference>
<evidence type="ECO:0000313" key="1">
    <source>
        <dbReference type="EMBL" id="ATW57900.1"/>
    </source>
</evidence>
<dbReference type="EMBL" id="MG018926">
    <property type="protein sequence ID" value="ATW57900.1"/>
    <property type="molecule type" value="Genomic_DNA"/>
</dbReference>